<dbReference type="InterPro" id="IPR015422">
    <property type="entry name" value="PyrdxlP-dep_Trfase_small"/>
</dbReference>
<feature type="domain" description="Aromatic amino acid beta-eliminating lyase/threonine aldolase" evidence="4">
    <location>
        <begin position="11"/>
        <end position="298"/>
    </location>
</feature>
<dbReference type="CDD" id="cd06502">
    <property type="entry name" value="TA_like"/>
    <property type="match status" value="1"/>
</dbReference>
<evidence type="ECO:0000256" key="3">
    <source>
        <dbReference type="ARBA" id="ARBA00022898"/>
    </source>
</evidence>
<evidence type="ECO:0000256" key="2">
    <source>
        <dbReference type="ARBA" id="ARBA00006966"/>
    </source>
</evidence>
<protein>
    <submittedName>
        <fullName evidence="5">L-threonine aldolase</fullName>
    </submittedName>
</protein>
<comment type="caution">
    <text evidence="5">The sequence shown here is derived from an EMBL/GenBank/DDBJ whole genome shotgun (WGS) entry which is preliminary data.</text>
</comment>
<dbReference type="GO" id="GO:0006520">
    <property type="term" value="P:amino acid metabolic process"/>
    <property type="evidence" value="ECO:0007669"/>
    <property type="project" value="InterPro"/>
</dbReference>
<organism evidence="5 6">
    <name type="scientific">Williamsia limnetica</name>
    <dbReference type="NCBI Taxonomy" id="882452"/>
    <lineage>
        <taxon>Bacteria</taxon>
        <taxon>Bacillati</taxon>
        <taxon>Actinomycetota</taxon>
        <taxon>Actinomycetes</taxon>
        <taxon>Mycobacteriales</taxon>
        <taxon>Nocardiaceae</taxon>
        <taxon>Williamsia</taxon>
    </lineage>
</organism>
<evidence type="ECO:0000313" key="5">
    <source>
        <dbReference type="EMBL" id="PYE20738.1"/>
    </source>
</evidence>
<dbReference type="InterPro" id="IPR015421">
    <property type="entry name" value="PyrdxlP-dep_Trfase_major"/>
</dbReference>
<dbReference type="Proteomes" id="UP000247591">
    <property type="component" value="Unassembled WGS sequence"/>
</dbReference>
<keyword evidence="6" id="KW-1185">Reference proteome</keyword>
<comment type="similarity">
    <text evidence="2">Belongs to the threonine aldolase family.</text>
</comment>
<dbReference type="PANTHER" id="PTHR48097:SF5">
    <property type="entry name" value="LOW SPECIFICITY L-THREONINE ALDOLASE"/>
    <property type="match status" value="1"/>
</dbReference>
<reference evidence="5 6" key="1">
    <citation type="submission" date="2018-06" db="EMBL/GenBank/DDBJ databases">
        <title>Genomic Encyclopedia of Type Strains, Phase IV (KMG-IV): sequencing the most valuable type-strain genomes for metagenomic binning, comparative biology and taxonomic classification.</title>
        <authorList>
            <person name="Goeker M."/>
        </authorList>
    </citation>
    <scope>NUCLEOTIDE SEQUENCE [LARGE SCALE GENOMIC DNA]</scope>
    <source>
        <strain evidence="5 6">DSM 45521</strain>
    </source>
</reference>
<dbReference type="OrthoDB" id="9774495at2"/>
<evidence type="ECO:0000259" key="4">
    <source>
        <dbReference type="Pfam" id="PF01212"/>
    </source>
</evidence>
<dbReference type="Gene3D" id="3.90.1150.10">
    <property type="entry name" value="Aspartate Aminotransferase, domain 1"/>
    <property type="match status" value="1"/>
</dbReference>
<dbReference type="RefSeq" id="WP_110467504.1">
    <property type="nucleotide sequence ID" value="NZ_QJSP01000001.1"/>
</dbReference>
<dbReference type="AlphaFoldDB" id="A0A318RPB5"/>
<proteinExistence type="inferred from homology"/>
<dbReference type="InterPro" id="IPR015424">
    <property type="entry name" value="PyrdxlP-dep_Trfase"/>
</dbReference>
<dbReference type="SUPFAM" id="SSF53383">
    <property type="entry name" value="PLP-dependent transferases"/>
    <property type="match status" value="1"/>
</dbReference>
<dbReference type="EMBL" id="QJSP01000001">
    <property type="protein sequence ID" value="PYE20738.1"/>
    <property type="molecule type" value="Genomic_DNA"/>
</dbReference>
<dbReference type="Gene3D" id="3.40.640.10">
    <property type="entry name" value="Type I PLP-dependent aspartate aminotransferase-like (Major domain)"/>
    <property type="match status" value="1"/>
</dbReference>
<dbReference type="Pfam" id="PF01212">
    <property type="entry name" value="Beta_elim_lyase"/>
    <property type="match status" value="1"/>
</dbReference>
<name>A0A318RPB5_WILLI</name>
<keyword evidence="3" id="KW-0663">Pyridoxal phosphate</keyword>
<sequence>MTLHDTSWRAFASDNYAGVLPEVLAALGEANGGHQSSYGDDVYTDALRAVIRREFGARAQIFPVFNGTAANVVSLTSMMPRWGAAIVAESAHVQNDEGGAPERVSGLKLMTVSAPGGKLTPESIATQAWGWGDVQRAQPLAVSITQATELGTVYTADEIKAICDFAHAHEMTVHIDGARLWNAAAALDMSFGEFTSAVGVDVVSLGGTKAGALGAEAVVILNPELAEGMAYLRKLSMQLASKMRFISAQLLALFSDGAGISAAAHANSMASRLRTQLEGTPGLSFTQPTDANAVFAILDPAVADRIRETWKFYNWDDFTGEVRWMCSFDTTESDVDEFASTIRCELTAESGSKT</sequence>
<gene>
    <name evidence="5" type="ORF">DFR67_101129</name>
</gene>
<dbReference type="PANTHER" id="PTHR48097">
    <property type="entry name" value="L-THREONINE ALDOLASE-RELATED"/>
    <property type="match status" value="1"/>
</dbReference>
<dbReference type="InterPro" id="IPR001597">
    <property type="entry name" value="ArAA_b-elim_lyase/Thr_aldolase"/>
</dbReference>
<dbReference type="GO" id="GO:0016829">
    <property type="term" value="F:lyase activity"/>
    <property type="evidence" value="ECO:0007669"/>
    <property type="project" value="InterPro"/>
</dbReference>
<comment type="cofactor">
    <cofactor evidence="1">
        <name>pyridoxal 5'-phosphate</name>
        <dbReference type="ChEBI" id="CHEBI:597326"/>
    </cofactor>
</comment>
<evidence type="ECO:0000313" key="6">
    <source>
        <dbReference type="Proteomes" id="UP000247591"/>
    </source>
</evidence>
<evidence type="ECO:0000256" key="1">
    <source>
        <dbReference type="ARBA" id="ARBA00001933"/>
    </source>
</evidence>
<accession>A0A318RPB5</accession>